<protein>
    <submittedName>
        <fullName evidence="3">Uncharacterized protein</fullName>
    </submittedName>
</protein>
<evidence type="ECO:0000256" key="2">
    <source>
        <dbReference type="SAM" id="Phobius"/>
    </source>
</evidence>
<evidence type="ECO:0000256" key="1">
    <source>
        <dbReference type="SAM" id="MobiDB-lite"/>
    </source>
</evidence>
<feature type="transmembrane region" description="Helical" evidence="2">
    <location>
        <begin position="269"/>
        <end position="295"/>
    </location>
</feature>
<feature type="transmembrane region" description="Helical" evidence="2">
    <location>
        <begin position="112"/>
        <end position="130"/>
    </location>
</feature>
<accession>A0A0D9YDM2</accession>
<reference evidence="3" key="1">
    <citation type="submission" date="2013-08" db="EMBL/GenBank/DDBJ databases">
        <title>Oryza genome evolution.</title>
        <authorList>
            <person name="Wing R.A."/>
            <person name="Panaud O."/>
            <person name="Oliveira A.C."/>
        </authorList>
    </citation>
    <scope>NUCLEOTIDE SEQUENCE</scope>
</reference>
<feature type="region of interest" description="Disordered" evidence="1">
    <location>
        <begin position="212"/>
        <end position="241"/>
    </location>
</feature>
<proteinExistence type="predicted"/>
<evidence type="ECO:0000313" key="3">
    <source>
        <dbReference type="EnsemblPlants" id="OGLUM01G31560.1"/>
    </source>
</evidence>
<keyword evidence="4" id="KW-1185">Reference proteome</keyword>
<dbReference type="EnsemblPlants" id="OGLUM01G31560.1">
    <property type="protein sequence ID" value="OGLUM01G31560.1"/>
    <property type="gene ID" value="OGLUM01G31560"/>
</dbReference>
<sequence length="319" mass="33645">MANAHPMVPLVLRNLLPLLRDVDTVQFALDVAHARMRDNAARLAMLVPLLARARRLAPAGVDAEAAELMDQLEEAVVGALEARLQLVQVVTLLVVVRAVATARRRARRLPSVLLAVAALAFAVSGSGVALGPLRVFVMVSTVLLLVLSWELWCVQNAWLWCVQELRFVWISASFSTVPIAVLSNGASCRSARARRERRTAVAEAACEHDGRRSGVEQRRGGGGRRSSAWRPVGSSGGGGGCGGGSPLAAGMVVVGVDVPRAHYSRRDPLLLVSVVVSLVPAGSCHGAVAGVLLLLRRRIDGVLRFSLPASSAASSMSGS</sequence>
<reference evidence="3" key="3">
    <citation type="submission" date="2018-05" db="EMBL/GenBank/DDBJ databases">
        <title>OgluRS3 (Oryza glumaepatula Reference Sequence Version 3).</title>
        <authorList>
            <person name="Zhang J."/>
            <person name="Kudrna D."/>
            <person name="Lee S."/>
            <person name="Talag J."/>
            <person name="Welchert J."/>
            <person name="Wing R.A."/>
        </authorList>
    </citation>
    <scope>NUCLEOTIDE SEQUENCE [LARGE SCALE GENOMIC DNA]</scope>
</reference>
<organism evidence="3">
    <name type="scientific">Oryza glumipatula</name>
    <dbReference type="NCBI Taxonomy" id="40148"/>
    <lineage>
        <taxon>Eukaryota</taxon>
        <taxon>Viridiplantae</taxon>
        <taxon>Streptophyta</taxon>
        <taxon>Embryophyta</taxon>
        <taxon>Tracheophyta</taxon>
        <taxon>Spermatophyta</taxon>
        <taxon>Magnoliopsida</taxon>
        <taxon>Liliopsida</taxon>
        <taxon>Poales</taxon>
        <taxon>Poaceae</taxon>
        <taxon>BOP clade</taxon>
        <taxon>Oryzoideae</taxon>
        <taxon>Oryzeae</taxon>
        <taxon>Oryzinae</taxon>
        <taxon>Oryza</taxon>
    </lineage>
</organism>
<evidence type="ECO:0000313" key="4">
    <source>
        <dbReference type="Proteomes" id="UP000026961"/>
    </source>
</evidence>
<keyword evidence="2" id="KW-0812">Transmembrane</keyword>
<reference evidence="3" key="2">
    <citation type="submission" date="2015-04" db="UniProtKB">
        <authorList>
            <consortium name="EnsemblPlants"/>
        </authorList>
    </citation>
    <scope>IDENTIFICATION</scope>
</reference>
<name>A0A0D9YDM2_9ORYZ</name>
<keyword evidence="2" id="KW-0472">Membrane</keyword>
<dbReference type="HOGENOM" id="CLU_886774_0_0_1"/>
<dbReference type="Gramene" id="OGLUM01G31560.1">
    <property type="protein sequence ID" value="OGLUM01G31560.1"/>
    <property type="gene ID" value="OGLUM01G31560"/>
</dbReference>
<dbReference type="AlphaFoldDB" id="A0A0D9YDM2"/>
<feature type="transmembrane region" description="Helical" evidence="2">
    <location>
        <begin position="166"/>
        <end position="186"/>
    </location>
</feature>
<dbReference type="Proteomes" id="UP000026961">
    <property type="component" value="Chromosome 1"/>
</dbReference>
<keyword evidence="2" id="KW-1133">Transmembrane helix</keyword>